<name>A0AA40EEK8_9PEZI</name>
<protein>
    <submittedName>
        <fullName evidence="2">Uncharacterized protein</fullName>
    </submittedName>
</protein>
<dbReference type="Proteomes" id="UP001172101">
    <property type="component" value="Unassembled WGS sequence"/>
</dbReference>
<evidence type="ECO:0000313" key="2">
    <source>
        <dbReference type="EMBL" id="KAK0734616.1"/>
    </source>
</evidence>
<proteinExistence type="predicted"/>
<reference evidence="2" key="1">
    <citation type="submission" date="2023-06" db="EMBL/GenBank/DDBJ databases">
        <title>Genome-scale phylogeny and comparative genomics of the fungal order Sordariales.</title>
        <authorList>
            <consortium name="Lawrence Berkeley National Laboratory"/>
            <person name="Hensen N."/>
            <person name="Bonometti L."/>
            <person name="Westerberg I."/>
            <person name="Brannstrom I.O."/>
            <person name="Guillou S."/>
            <person name="Cros-Aarteil S."/>
            <person name="Calhoun S."/>
            <person name="Haridas S."/>
            <person name="Kuo A."/>
            <person name="Mondo S."/>
            <person name="Pangilinan J."/>
            <person name="Riley R."/>
            <person name="LaButti K."/>
            <person name="Andreopoulos B."/>
            <person name="Lipzen A."/>
            <person name="Chen C."/>
            <person name="Yanf M."/>
            <person name="Daum C."/>
            <person name="Ng V."/>
            <person name="Clum A."/>
            <person name="Steindorff A."/>
            <person name="Ohm R."/>
            <person name="Martin F."/>
            <person name="Silar P."/>
            <person name="Natvig D."/>
            <person name="Lalanne C."/>
            <person name="Gautier V."/>
            <person name="Ament-velasquez S.L."/>
            <person name="Kruys A."/>
            <person name="Hutchinson M.I."/>
            <person name="Powell A.J."/>
            <person name="Barry K."/>
            <person name="Miller A.N."/>
            <person name="Grigoriev I.V."/>
            <person name="Debuchy R."/>
            <person name="Gladieux P."/>
            <person name="Thoren M.H."/>
            <person name="Johannesson H."/>
        </authorList>
    </citation>
    <scope>NUCLEOTIDE SEQUENCE</scope>
    <source>
        <strain evidence="2">SMH2392-1A</strain>
    </source>
</reference>
<organism evidence="2 3">
    <name type="scientific">Lasiosphaeria miniovina</name>
    <dbReference type="NCBI Taxonomy" id="1954250"/>
    <lineage>
        <taxon>Eukaryota</taxon>
        <taxon>Fungi</taxon>
        <taxon>Dikarya</taxon>
        <taxon>Ascomycota</taxon>
        <taxon>Pezizomycotina</taxon>
        <taxon>Sordariomycetes</taxon>
        <taxon>Sordariomycetidae</taxon>
        <taxon>Sordariales</taxon>
        <taxon>Lasiosphaeriaceae</taxon>
        <taxon>Lasiosphaeria</taxon>
    </lineage>
</organism>
<evidence type="ECO:0000313" key="3">
    <source>
        <dbReference type="Proteomes" id="UP001172101"/>
    </source>
</evidence>
<gene>
    <name evidence="2" type="ORF">B0T26DRAFT_670886</name>
</gene>
<comment type="caution">
    <text evidence="2">The sequence shown here is derived from an EMBL/GenBank/DDBJ whole genome shotgun (WGS) entry which is preliminary data.</text>
</comment>
<dbReference type="GeneID" id="85322509"/>
<keyword evidence="3" id="KW-1185">Reference proteome</keyword>
<dbReference type="AlphaFoldDB" id="A0AA40EEK8"/>
<dbReference type="EMBL" id="JAUIRO010000001">
    <property type="protein sequence ID" value="KAK0734616.1"/>
    <property type="molecule type" value="Genomic_DNA"/>
</dbReference>
<dbReference type="RefSeq" id="XP_060303493.1">
    <property type="nucleotide sequence ID" value="XM_060439239.1"/>
</dbReference>
<feature type="region of interest" description="Disordered" evidence="1">
    <location>
        <begin position="135"/>
        <end position="157"/>
    </location>
</feature>
<sequence length="157" mass="16619">MEPVSALGVACNVLQPIDVAWQVVSGARGTAGPLTGRAAAPRRSTLWPTTSPSSTSSRYRGTSVPGPWQAFLYRLEGDDAQPPRYGADVVEIFRILIAAGANLNAPWRGSTFRSEIMRILPRDQAAMVLTAEPQPSANEEGGLLGAPTLAFPTAHPP</sequence>
<evidence type="ECO:0000256" key="1">
    <source>
        <dbReference type="SAM" id="MobiDB-lite"/>
    </source>
</evidence>
<accession>A0AA40EEK8</accession>